<dbReference type="PANTHER" id="PTHR36152">
    <property type="entry name" value="CYTOPLASMIC PROTEIN-RELATED"/>
    <property type="match status" value="1"/>
</dbReference>
<evidence type="ECO:0000256" key="1">
    <source>
        <dbReference type="SAM" id="SignalP"/>
    </source>
</evidence>
<proteinExistence type="predicted"/>
<dbReference type="Proteomes" id="UP001197770">
    <property type="component" value="Unassembled WGS sequence"/>
</dbReference>
<feature type="signal peptide" evidence="1">
    <location>
        <begin position="1"/>
        <end position="19"/>
    </location>
</feature>
<dbReference type="EMBL" id="JAJGMW010000011">
    <property type="protein sequence ID" value="MCC4212982.1"/>
    <property type="molecule type" value="Genomic_DNA"/>
</dbReference>
<dbReference type="Gene3D" id="2.30.110.20">
    <property type="entry name" value="Hcp1-like"/>
    <property type="match status" value="1"/>
</dbReference>
<dbReference type="InterPro" id="IPR053165">
    <property type="entry name" value="HSI-I_assembly_Hcp1"/>
</dbReference>
<dbReference type="PANTHER" id="PTHR36152:SF1">
    <property type="entry name" value="UBIQUITIN-LIKE DOMAIN-CONTAINING PROTEIN"/>
    <property type="match status" value="1"/>
</dbReference>
<sequence length="178" mass="19801">MKTCLTLFLLILATVTLQAQTQMYLEIPGIEGESSVNRFEDQIVIDAFVFSAESPKSKVVSGRTRSTVQFSGMNIAKKTDAATNPMLQALTRNQRFDEMVLSLINTSGAQGAAPYLVYTLSNVVISSYDVEVTLEDSKPRESWILEYETLNAVYTKMERDGSAGDTNEFEYKIKTAQN</sequence>
<evidence type="ECO:0000313" key="2">
    <source>
        <dbReference type="EMBL" id="MCC4212982.1"/>
    </source>
</evidence>
<evidence type="ECO:0000313" key="3">
    <source>
        <dbReference type="Proteomes" id="UP001197770"/>
    </source>
</evidence>
<keyword evidence="1" id="KW-0732">Signal</keyword>
<reference evidence="2 3" key="1">
    <citation type="submission" date="2021-11" db="EMBL/GenBank/DDBJ databases">
        <title>Seasonal and diel survey of microbial diversity of the Tyrrhenian coast.</title>
        <authorList>
            <person name="Gattoni G."/>
            <person name="Corral P."/>
        </authorList>
    </citation>
    <scope>NUCLEOTIDE SEQUENCE [LARGE SCALE GENOMIC DNA]</scope>
    <source>
        <strain evidence="2 3">Mr9</strain>
    </source>
</reference>
<name>A0ABS8GSN3_9FLAO</name>
<feature type="chain" id="PRO_5045522598" evidence="1">
    <location>
        <begin position="20"/>
        <end position="178"/>
    </location>
</feature>
<keyword evidence="3" id="KW-1185">Reference proteome</keyword>
<gene>
    <name evidence="2" type="ORF">LLW17_09650</name>
</gene>
<dbReference type="SUPFAM" id="SSF141452">
    <property type="entry name" value="Hcp1-like"/>
    <property type="match status" value="1"/>
</dbReference>
<dbReference type="Pfam" id="PF05638">
    <property type="entry name" value="T6SS_HCP"/>
    <property type="match status" value="1"/>
</dbReference>
<dbReference type="RefSeq" id="WP_228230049.1">
    <property type="nucleotide sequence ID" value="NZ_JAJGMW010000011.1"/>
</dbReference>
<accession>A0ABS8GSN3</accession>
<dbReference type="InterPro" id="IPR008514">
    <property type="entry name" value="T6SS_Hcp"/>
</dbReference>
<dbReference type="InterPro" id="IPR036624">
    <property type="entry name" value="Hcp1-lik_sf"/>
</dbReference>
<comment type="caution">
    <text evidence="2">The sequence shown here is derived from an EMBL/GenBank/DDBJ whole genome shotgun (WGS) entry which is preliminary data.</text>
</comment>
<organism evidence="2 3">
    <name type="scientific">Leeuwenhoekiella parthenopeia</name>
    <dbReference type="NCBI Taxonomy" id="2890320"/>
    <lineage>
        <taxon>Bacteria</taxon>
        <taxon>Pseudomonadati</taxon>
        <taxon>Bacteroidota</taxon>
        <taxon>Flavobacteriia</taxon>
        <taxon>Flavobacteriales</taxon>
        <taxon>Flavobacteriaceae</taxon>
        <taxon>Leeuwenhoekiella</taxon>
    </lineage>
</organism>
<protein>
    <submittedName>
        <fullName evidence="2">Type VI secretion system tube protein Hcp</fullName>
    </submittedName>
</protein>